<proteinExistence type="predicted"/>
<dbReference type="EMBL" id="SIDB01000007">
    <property type="protein sequence ID" value="KAI3430936.1"/>
    <property type="molecule type" value="Genomic_DNA"/>
</dbReference>
<evidence type="ECO:0000313" key="2">
    <source>
        <dbReference type="EMBL" id="KAI3430936.1"/>
    </source>
</evidence>
<organism evidence="2 3">
    <name type="scientific">Chlorella vulgaris</name>
    <name type="common">Green alga</name>
    <dbReference type="NCBI Taxonomy" id="3077"/>
    <lineage>
        <taxon>Eukaryota</taxon>
        <taxon>Viridiplantae</taxon>
        <taxon>Chlorophyta</taxon>
        <taxon>core chlorophytes</taxon>
        <taxon>Trebouxiophyceae</taxon>
        <taxon>Chlorellales</taxon>
        <taxon>Chlorellaceae</taxon>
        <taxon>Chlorella clade</taxon>
        <taxon>Chlorella</taxon>
    </lineage>
</organism>
<accession>A0A9D4TPC7</accession>
<evidence type="ECO:0000313" key="1">
    <source>
        <dbReference type="EMBL" id="KAI3430934.1"/>
    </source>
</evidence>
<protein>
    <submittedName>
        <fullName evidence="2">Uncharacterized protein</fullName>
    </submittedName>
</protein>
<dbReference type="Proteomes" id="UP001055712">
    <property type="component" value="Unassembled WGS sequence"/>
</dbReference>
<keyword evidence="3" id="KW-1185">Reference proteome</keyword>
<dbReference type="EMBL" id="SIDB01000007">
    <property type="protein sequence ID" value="KAI3430934.1"/>
    <property type="molecule type" value="Genomic_DNA"/>
</dbReference>
<dbReference type="AlphaFoldDB" id="A0A9D4TPC7"/>
<reference evidence="2" key="1">
    <citation type="journal article" date="2019" name="Plant J.">
        <title>Chlorella vulgaris genome assembly and annotation reveals the molecular basis for metabolic acclimation to high light conditions.</title>
        <authorList>
            <person name="Cecchin M."/>
            <person name="Marcolungo L."/>
            <person name="Rossato M."/>
            <person name="Girolomoni L."/>
            <person name="Cosentino E."/>
            <person name="Cuine S."/>
            <person name="Li-Beisson Y."/>
            <person name="Delledonne M."/>
            <person name="Ballottari M."/>
        </authorList>
    </citation>
    <scope>NUCLEOTIDE SEQUENCE</scope>
    <source>
        <strain evidence="2">211/11P</strain>
    </source>
</reference>
<comment type="caution">
    <text evidence="2">The sequence shown here is derived from an EMBL/GenBank/DDBJ whole genome shotgun (WGS) entry which is preliminary data.</text>
</comment>
<reference evidence="2" key="2">
    <citation type="submission" date="2020-11" db="EMBL/GenBank/DDBJ databases">
        <authorList>
            <person name="Cecchin M."/>
            <person name="Marcolungo L."/>
            <person name="Rossato M."/>
            <person name="Girolomoni L."/>
            <person name="Cosentino E."/>
            <person name="Cuine S."/>
            <person name="Li-Beisson Y."/>
            <person name="Delledonne M."/>
            <person name="Ballottari M."/>
        </authorList>
    </citation>
    <scope>NUCLEOTIDE SEQUENCE</scope>
    <source>
        <strain evidence="2">211/11P</strain>
        <tissue evidence="2">Whole cell</tissue>
    </source>
</reference>
<name>A0A9D4TPC7_CHLVU</name>
<gene>
    <name evidence="1" type="ORF">D9Q98_009342</name>
    <name evidence="2" type="ORF">D9Q98_009344</name>
</gene>
<evidence type="ECO:0000313" key="3">
    <source>
        <dbReference type="Proteomes" id="UP001055712"/>
    </source>
</evidence>
<sequence>MGVNVSEDTAARVAHTIDIHQARQRITPALRSAHIGVRHRIRSVTFDLWHPGHMAKAVKMRLRGKIEIPTPQQLPASGSSSEWGQLGSNKLPLLRTIIRHVDATHMQVVPAPAHRHGNVATISSTLDSSLTANNGKGGIG</sequence>